<reference evidence="2" key="1">
    <citation type="journal article" date="2020" name="mSystems">
        <title>Genome- and Community-Level Interaction Insights into Carbon Utilization and Element Cycling Functions of Hydrothermarchaeota in Hydrothermal Sediment.</title>
        <authorList>
            <person name="Zhou Z."/>
            <person name="Liu Y."/>
            <person name="Xu W."/>
            <person name="Pan J."/>
            <person name="Luo Z.H."/>
            <person name="Li M."/>
        </authorList>
    </citation>
    <scope>NUCLEOTIDE SEQUENCE [LARGE SCALE GENOMIC DNA]</scope>
    <source>
        <strain evidence="2">SpSt-503</strain>
    </source>
</reference>
<protein>
    <recommendedName>
        <fullName evidence="1">STAS domain-containing protein</fullName>
    </recommendedName>
</protein>
<dbReference type="InterPro" id="IPR036513">
    <property type="entry name" value="STAS_dom_sf"/>
</dbReference>
<organism evidence="2">
    <name type="scientific">Gracilinema caldarium</name>
    <dbReference type="NCBI Taxonomy" id="215591"/>
    <lineage>
        <taxon>Bacteria</taxon>
        <taxon>Pseudomonadati</taxon>
        <taxon>Spirochaetota</taxon>
        <taxon>Spirochaetia</taxon>
        <taxon>Spirochaetales</taxon>
        <taxon>Breznakiellaceae</taxon>
        <taxon>Gracilinema</taxon>
    </lineage>
</organism>
<evidence type="ECO:0000313" key="2">
    <source>
        <dbReference type="EMBL" id="HFH30049.1"/>
    </source>
</evidence>
<name>A0A7C3ELL9_9SPIR</name>
<accession>A0A7C3ELL9</accession>
<evidence type="ECO:0000259" key="1">
    <source>
        <dbReference type="PROSITE" id="PS50801"/>
    </source>
</evidence>
<comment type="caution">
    <text evidence="2">The sequence shown here is derived from an EMBL/GenBank/DDBJ whole genome shotgun (WGS) entry which is preliminary data.</text>
</comment>
<dbReference type="PROSITE" id="PS50801">
    <property type="entry name" value="STAS"/>
    <property type="match status" value="1"/>
</dbReference>
<dbReference type="AlphaFoldDB" id="A0A7C3ELL9"/>
<gene>
    <name evidence="2" type="ORF">ENS59_11175</name>
</gene>
<proteinExistence type="predicted"/>
<dbReference type="EMBL" id="DSVL01000344">
    <property type="protein sequence ID" value="HFH30049.1"/>
    <property type="molecule type" value="Genomic_DNA"/>
</dbReference>
<dbReference type="SUPFAM" id="SSF52091">
    <property type="entry name" value="SpoIIaa-like"/>
    <property type="match status" value="1"/>
</dbReference>
<feature type="domain" description="STAS" evidence="1">
    <location>
        <begin position="14"/>
        <end position="97"/>
    </location>
</feature>
<dbReference type="InterPro" id="IPR002645">
    <property type="entry name" value="STAS_dom"/>
</dbReference>
<sequence>MNKLNIETIKQDKVTIDVQDIAEGIKIVVAGDIDMQDPSTLLDPLFDKVHNGAVSSGFKIVELDVTQLNFLNSSGIKAIAKWIMKLATVDAGKKYLIKIIQNKAIAWQATSLQTLTFLVPGSVNVV</sequence>